<evidence type="ECO:0000256" key="13">
    <source>
        <dbReference type="ARBA" id="ARBA00023228"/>
    </source>
</evidence>
<comment type="function">
    <text evidence="21">Receptor for CM101, a polysaccharide produced by group B Streptococcus with antipathoangiogenic properties.</text>
</comment>
<dbReference type="InterPro" id="IPR011701">
    <property type="entry name" value="MFS"/>
</dbReference>
<evidence type="ECO:0000256" key="24">
    <source>
        <dbReference type="ARBA" id="ARBA00081195"/>
    </source>
</evidence>
<feature type="transmembrane region" description="Helical" evidence="27">
    <location>
        <begin position="88"/>
        <end position="110"/>
    </location>
</feature>
<evidence type="ECO:0000256" key="14">
    <source>
        <dbReference type="ARBA" id="ARBA00023329"/>
    </source>
</evidence>
<evidence type="ECO:0000259" key="28">
    <source>
        <dbReference type="PROSITE" id="PS50850"/>
    </source>
</evidence>
<evidence type="ECO:0000256" key="27">
    <source>
        <dbReference type="SAM" id="Phobius"/>
    </source>
</evidence>
<comment type="catalytic activity">
    <reaction evidence="19">
        <text>L-glutamate(out) = L-glutamate(in)</text>
        <dbReference type="Rhea" id="RHEA:66336"/>
        <dbReference type="ChEBI" id="CHEBI:29985"/>
    </reaction>
    <physiologicalReaction direction="left-to-right" evidence="19">
        <dbReference type="Rhea" id="RHEA:66337"/>
    </physiologicalReaction>
</comment>
<evidence type="ECO:0000256" key="18">
    <source>
        <dbReference type="ARBA" id="ARBA00051403"/>
    </source>
</evidence>
<dbReference type="GO" id="GO:0030672">
    <property type="term" value="C:synaptic vesicle membrane"/>
    <property type="evidence" value="ECO:0007669"/>
    <property type="project" value="UniProtKB-SubCell"/>
</dbReference>
<feature type="transmembrane region" description="Helical" evidence="27">
    <location>
        <begin position="361"/>
        <end position="380"/>
    </location>
</feature>
<evidence type="ECO:0000256" key="2">
    <source>
        <dbReference type="ARBA" id="ARBA00004554"/>
    </source>
</evidence>
<dbReference type="FunFam" id="1.20.1250.20:FF:000067">
    <property type="entry name" value="sialin isoform X2"/>
    <property type="match status" value="1"/>
</dbReference>
<evidence type="ECO:0000256" key="25">
    <source>
        <dbReference type="ARBA" id="ARBA00081925"/>
    </source>
</evidence>
<name>A0A1D2MFM2_ORCCI</name>
<feature type="transmembrane region" description="Helical" evidence="27">
    <location>
        <begin position="429"/>
        <end position="447"/>
    </location>
</feature>
<dbReference type="PANTHER" id="PTHR11662:SF455">
    <property type="entry name" value="GH23975P"/>
    <property type="match status" value="1"/>
</dbReference>
<keyword evidence="14" id="KW-0968">Cytoplasmic vesicle</keyword>
<evidence type="ECO:0000256" key="3">
    <source>
        <dbReference type="ARBA" id="ARBA00004638"/>
    </source>
</evidence>
<keyword evidence="5" id="KW-0813">Transport</keyword>
<dbReference type="GO" id="GO:0015293">
    <property type="term" value="F:symporter activity"/>
    <property type="evidence" value="ECO:0007669"/>
    <property type="project" value="UniProtKB-KW"/>
</dbReference>
<dbReference type="AlphaFoldDB" id="A0A1D2MFM2"/>
<reference evidence="29 30" key="1">
    <citation type="journal article" date="2016" name="Genome Biol. Evol.">
        <title>Gene Family Evolution Reflects Adaptation to Soil Environmental Stressors in the Genome of the Collembolan Orchesella cincta.</title>
        <authorList>
            <person name="Faddeeva-Vakhrusheva A."/>
            <person name="Derks M.F."/>
            <person name="Anvar S.Y."/>
            <person name="Agamennone V."/>
            <person name="Suring W."/>
            <person name="Smit S."/>
            <person name="van Straalen N.M."/>
            <person name="Roelofs D."/>
        </authorList>
    </citation>
    <scope>NUCLEOTIDE SEQUENCE [LARGE SCALE GENOMIC DNA]</scope>
    <source>
        <tissue evidence="29">Mixed pool</tissue>
    </source>
</reference>
<evidence type="ECO:0000256" key="1">
    <source>
        <dbReference type="ARBA" id="ARBA00004432"/>
    </source>
</evidence>
<comment type="subcellular location">
    <subcellularLocation>
        <location evidence="2">Basolateral cell membrane</location>
        <topology evidence="2">Multi-pass membrane protein</topology>
    </subcellularLocation>
    <subcellularLocation>
        <location evidence="3">Cytoplasmic vesicle</location>
        <location evidence="3">Secretory vesicle membrane</location>
        <topology evidence="3">Multi-pass membrane protein</topology>
    </subcellularLocation>
    <subcellularLocation>
        <location evidence="1">Cytoplasmic vesicle</location>
        <location evidence="1">Secretory vesicle</location>
        <location evidence="1">Synaptic vesicle membrane</location>
    </subcellularLocation>
    <subcellularLocation>
        <location evidence="4">Lysosome membrane</location>
    </subcellularLocation>
</comment>
<evidence type="ECO:0000256" key="22">
    <source>
        <dbReference type="ARBA" id="ARBA00069713"/>
    </source>
</evidence>
<evidence type="ECO:0000256" key="6">
    <source>
        <dbReference type="ARBA" id="ARBA00022475"/>
    </source>
</evidence>
<evidence type="ECO:0000256" key="5">
    <source>
        <dbReference type="ARBA" id="ARBA00022448"/>
    </source>
</evidence>
<dbReference type="Proteomes" id="UP000094527">
    <property type="component" value="Unassembled WGS sequence"/>
</dbReference>
<evidence type="ECO:0000256" key="7">
    <source>
        <dbReference type="ARBA" id="ARBA00022692"/>
    </source>
</evidence>
<evidence type="ECO:0000256" key="20">
    <source>
        <dbReference type="ARBA" id="ARBA00051612"/>
    </source>
</evidence>
<dbReference type="GO" id="GO:0005765">
    <property type="term" value="C:lysosomal membrane"/>
    <property type="evidence" value="ECO:0007669"/>
    <property type="project" value="UniProtKB-SubCell"/>
</dbReference>
<feature type="transmembrane region" description="Helical" evidence="27">
    <location>
        <begin position="117"/>
        <end position="135"/>
    </location>
</feature>
<feature type="domain" description="Major facilitator superfamily (MFS) profile" evidence="28">
    <location>
        <begin position="49"/>
        <end position="452"/>
    </location>
</feature>
<dbReference type="Pfam" id="PF07690">
    <property type="entry name" value="MFS_1"/>
    <property type="match status" value="1"/>
</dbReference>
<comment type="catalytic activity">
    <reaction evidence="17">
        <text>N-acetylneuraminate(in) + H(+)(in) = N-acetylneuraminate(out) + H(+)(out)</text>
        <dbReference type="Rhea" id="RHEA:28987"/>
        <dbReference type="ChEBI" id="CHEBI:15378"/>
        <dbReference type="ChEBI" id="CHEBI:35418"/>
    </reaction>
    <physiologicalReaction direction="right-to-left" evidence="17">
        <dbReference type="Rhea" id="RHEA:28989"/>
    </physiologicalReaction>
</comment>
<dbReference type="Gene3D" id="1.20.1250.20">
    <property type="entry name" value="MFS general substrate transporter like domains"/>
    <property type="match status" value="2"/>
</dbReference>
<keyword evidence="10" id="KW-0770">Synapse</keyword>
<dbReference type="InterPro" id="IPR050382">
    <property type="entry name" value="MFS_Na/Anion_cotransporter"/>
</dbReference>
<dbReference type="PROSITE" id="PS50850">
    <property type="entry name" value="MFS"/>
    <property type="match status" value="1"/>
</dbReference>
<evidence type="ECO:0000256" key="4">
    <source>
        <dbReference type="ARBA" id="ARBA00004656"/>
    </source>
</evidence>
<dbReference type="OMA" id="ECEYIQK"/>
<feature type="transmembrane region" description="Helical" evidence="27">
    <location>
        <begin position="299"/>
        <end position="321"/>
    </location>
</feature>
<evidence type="ECO:0000256" key="10">
    <source>
        <dbReference type="ARBA" id="ARBA00023018"/>
    </source>
</evidence>
<feature type="transmembrane region" description="Helical" evidence="27">
    <location>
        <begin position="178"/>
        <end position="201"/>
    </location>
</feature>
<feature type="non-terminal residue" evidence="29">
    <location>
        <position position="1"/>
    </location>
</feature>
<accession>A0A1D2MFM2</accession>
<keyword evidence="8" id="KW-0769">Symport</keyword>
<evidence type="ECO:0000256" key="9">
    <source>
        <dbReference type="ARBA" id="ARBA00022989"/>
    </source>
</evidence>
<dbReference type="InterPro" id="IPR020846">
    <property type="entry name" value="MFS_dom"/>
</dbReference>
<dbReference type="EMBL" id="LJIJ01001449">
    <property type="protein sequence ID" value="ODM91702.1"/>
    <property type="molecule type" value="Genomic_DNA"/>
</dbReference>
<protein>
    <recommendedName>
        <fullName evidence="22">Sialin</fullName>
    </recommendedName>
    <alternativeName>
        <fullName evidence="25">H(+)/nitrate cotransporter</fullName>
    </alternativeName>
    <alternativeName>
        <fullName evidence="23">H(+)/sialic acid cotransporter</fullName>
    </alternativeName>
    <alternativeName>
        <fullName evidence="24">Vesicular excitatory amino acid transporter</fullName>
    </alternativeName>
</protein>
<dbReference type="InterPro" id="IPR036259">
    <property type="entry name" value="MFS_trans_sf"/>
</dbReference>
<gene>
    <name evidence="29" type="ORF">Ocin01_14981</name>
</gene>
<keyword evidence="12" id="KW-0325">Glycoprotein</keyword>
<comment type="caution">
    <text evidence="29">The sequence shown here is derived from an EMBL/GenBank/DDBJ whole genome shotgun (WGS) entry which is preliminary data.</text>
</comment>
<proteinExistence type="predicted"/>
<evidence type="ECO:0000256" key="17">
    <source>
        <dbReference type="ARBA" id="ARBA00050625"/>
    </source>
</evidence>
<evidence type="ECO:0000256" key="16">
    <source>
        <dbReference type="ARBA" id="ARBA00050554"/>
    </source>
</evidence>
<evidence type="ECO:0000256" key="21">
    <source>
        <dbReference type="ARBA" id="ARBA00056891"/>
    </source>
</evidence>
<dbReference type="GO" id="GO:0046942">
    <property type="term" value="P:carboxylic acid transport"/>
    <property type="evidence" value="ECO:0007669"/>
    <property type="project" value="UniProtKB-ARBA"/>
</dbReference>
<dbReference type="FunFam" id="1.20.1250.20:FF:000003">
    <property type="entry name" value="Solute carrier family 17 member 3"/>
    <property type="match status" value="1"/>
</dbReference>
<feature type="transmembrane region" description="Helical" evidence="27">
    <location>
        <begin position="53"/>
        <end position="76"/>
    </location>
</feature>
<evidence type="ECO:0000313" key="30">
    <source>
        <dbReference type="Proteomes" id="UP000094527"/>
    </source>
</evidence>
<comment type="catalytic activity">
    <reaction evidence="15">
        <text>2 nitrate(out) + H(+)(out) = 2 nitrate(in) + H(+)(in)</text>
        <dbReference type="Rhea" id="RHEA:71539"/>
        <dbReference type="ChEBI" id="CHEBI:15378"/>
        <dbReference type="ChEBI" id="CHEBI:17632"/>
    </reaction>
    <physiologicalReaction direction="left-to-right" evidence="15">
        <dbReference type="Rhea" id="RHEA:71540"/>
    </physiologicalReaction>
</comment>
<keyword evidence="7 27" id="KW-0812">Transmembrane</keyword>
<dbReference type="PANTHER" id="PTHR11662">
    <property type="entry name" value="SOLUTE CARRIER FAMILY 17"/>
    <property type="match status" value="1"/>
</dbReference>
<keyword evidence="11 27" id="KW-0472">Membrane</keyword>
<evidence type="ECO:0000256" key="8">
    <source>
        <dbReference type="ARBA" id="ARBA00022847"/>
    </source>
</evidence>
<comment type="catalytic activity">
    <reaction evidence="16">
        <text>L-aspartate(out) = L-aspartate(in)</text>
        <dbReference type="Rhea" id="RHEA:66332"/>
        <dbReference type="ChEBI" id="CHEBI:29991"/>
    </reaction>
    <physiologicalReaction direction="left-to-right" evidence="16">
        <dbReference type="Rhea" id="RHEA:66333"/>
    </physiologicalReaction>
</comment>
<dbReference type="OrthoDB" id="2985014at2759"/>
<dbReference type="SUPFAM" id="SSF103473">
    <property type="entry name" value="MFS general substrate transporter"/>
    <property type="match status" value="1"/>
</dbReference>
<evidence type="ECO:0000256" key="15">
    <source>
        <dbReference type="ARBA" id="ARBA00050101"/>
    </source>
</evidence>
<dbReference type="STRING" id="48709.A0A1D2MFM2"/>
<evidence type="ECO:0000256" key="23">
    <source>
        <dbReference type="ARBA" id="ARBA00080244"/>
    </source>
</evidence>
<feature type="transmembrane region" description="Helical" evidence="27">
    <location>
        <begin position="392"/>
        <end position="409"/>
    </location>
</feature>
<evidence type="ECO:0000256" key="19">
    <source>
        <dbReference type="ARBA" id="ARBA00051447"/>
    </source>
</evidence>
<evidence type="ECO:0000256" key="26">
    <source>
        <dbReference type="SAM" id="MobiDB-lite"/>
    </source>
</evidence>
<organism evidence="29 30">
    <name type="scientific">Orchesella cincta</name>
    <name type="common">Springtail</name>
    <name type="synonym">Podura cincta</name>
    <dbReference type="NCBI Taxonomy" id="48709"/>
    <lineage>
        <taxon>Eukaryota</taxon>
        <taxon>Metazoa</taxon>
        <taxon>Ecdysozoa</taxon>
        <taxon>Arthropoda</taxon>
        <taxon>Hexapoda</taxon>
        <taxon>Collembola</taxon>
        <taxon>Entomobryomorpha</taxon>
        <taxon>Entomobryoidea</taxon>
        <taxon>Orchesellidae</taxon>
        <taxon>Orchesellinae</taxon>
        <taxon>Orchesella</taxon>
    </lineage>
</organism>
<feature type="transmembrane region" description="Helical" evidence="27">
    <location>
        <begin position="333"/>
        <end position="355"/>
    </location>
</feature>
<keyword evidence="30" id="KW-1185">Reference proteome</keyword>
<dbReference type="GO" id="GO:0006820">
    <property type="term" value="P:monoatomic anion transport"/>
    <property type="evidence" value="ECO:0007669"/>
    <property type="project" value="TreeGrafter"/>
</dbReference>
<keyword evidence="6" id="KW-1003">Cell membrane</keyword>
<comment type="catalytic activity">
    <reaction evidence="18">
        <text>N-acetyl-L-aspartyl-L-glutamate(out) = N-acetyl-L-aspartyl-L-glutamate(in)</text>
        <dbReference type="Rhea" id="RHEA:72599"/>
        <dbReference type="ChEBI" id="CHEBI:76931"/>
    </reaction>
    <physiologicalReaction direction="left-to-right" evidence="18">
        <dbReference type="Rhea" id="RHEA:72600"/>
    </physiologicalReaction>
</comment>
<feature type="region of interest" description="Disordered" evidence="26">
    <location>
        <begin position="1"/>
        <end position="23"/>
    </location>
</feature>
<evidence type="ECO:0000313" key="29">
    <source>
        <dbReference type="EMBL" id="ODM91702.1"/>
    </source>
</evidence>
<comment type="catalytic activity">
    <reaction evidence="20">
        <text>D-glucuronate(out) + H(+)(out) = D-glucuronate(in) + H(+)(in)</text>
        <dbReference type="Rhea" id="RHEA:72591"/>
        <dbReference type="ChEBI" id="CHEBI:15378"/>
        <dbReference type="ChEBI" id="CHEBI:58720"/>
    </reaction>
    <physiologicalReaction direction="left-to-right" evidence="20">
        <dbReference type="Rhea" id="RHEA:72592"/>
    </physiologicalReaction>
</comment>
<keyword evidence="9 27" id="KW-1133">Transmembrane helix</keyword>
<dbReference type="GO" id="GO:0016323">
    <property type="term" value="C:basolateral plasma membrane"/>
    <property type="evidence" value="ECO:0007669"/>
    <property type="project" value="UniProtKB-SubCell"/>
</dbReference>
<dbReference type="CDD" id="cd17318">
    <property type="entry name" value="MFS_SLC17"/>
    <property type="match status" value="1"/>
</dbReference>
<sequence>SPENYSSLASAEETQADEEEADDLKPRRPFWRRLLYYNPCSYYLPRRYGVATLAFLGFCNVYALRVNLSVAIVAMSSDEFDWDSKMQGWILSSFFYGYIVTQIPGGWLANRFGGKKVFGYGMLTTSILAIVTPVLTRLGGAPVLVAIRVAQGLAEGVVFPAMHGVWSHWSPVHERSRLATIAFSGSYVGTVFSLVISGFLAEHVGYQSIFYFFGVFAFLWTILWLTNVGETPAEDKRISEEELNYIVTSIGTQDVVGYLNRVVEVLSLENFAENWGFYTLLTFLPRFMKDMFDMQLSQAGLISALPYMFMALVVQFAGFLADYFRATYMSTTLVRKLFTCGAFLSQTIFMLGAAYVSTPGWAIACITLSVGLGGFAWAGFSVNHLDIGPRYAGILMGISNTFATIPGMVSPTLAGKMLQNGTIDEWREVFSVSSTIYVIGAVGYGLLASGETQRWAESISTVDLTGATDSD</sequence>
<feature type="transmembrane region" description="Helical" evidence="27">
    <location>
        <begin position="208"/>
        <end position="226"/>
    </location>
</feature>
<keyword evidence="13" id="KW-0458">Lysosome</keyword>
<evidence type="ECO:0000256" key="11">
    <source>
        <dbReference type="ARBA" id="ARBA00023136"/>
    </source>
</evidence>
<evidence type="ECO:0000256" key="12">
    <source>
        <dbReference type="ARBA" id="ARBA00023180"/>
    </source>
</evidence>